<keyword evidence="2" id="KW-1185">Reference proteome</keyword>
<dbReference type="EMBL" id="JAPHNI010000262">
    <property type="protein sequence ID" value="KAJ8113302.1"/>
    <property type="molecule type" value="Genomic_DNA"/>
</dbReference>
<gene>
    <name evidence="1" type="ORF">OPT61_g4536</name>
</gene>
<proteinExistence type="predicted"/>
<accession>A0ACC2IDX2</accession>
<evidence type="ECO:0000313" key="1">
    <source>
        <dbReference type="EMBL" id="KAJ8113302.1"/>
    </source>
</evidence>
<dbReference type="Proteomes" id="UP001153331">
    <property type="component" value="Unassembled WGS sequence"/>
</dbReference>
<evidence type="ECO:0000313" key="2">
    <source>
        <dbReference type="Proteomes" id="UP001153331"/>
    </source>
</evidence>
<sequence>MHKRPWSRVLHQEHLREQAHAFVERHKAAHRPGARPTTASRATTGSTTKKTQASGDDARVHDPDHGVAEVYLPIPEHASSYTTVSADRLGLTPPPGREQPRLSCSRGGDSGHDDHHDRHHDGGDGRQQGHDLARTSGHDPVVAPSPAARREHLRHRGQNRKLGSEEAPLDKGEAAHHASLPDGRKQPDGTNTARSAVMSLNSAFDKPILGVGTAKPDLNSRPAMNSDITIKISVRFAMIGPVFETSAPVMPGAIHDLPIHVYLAQRAVGREVEHGNVCLQGRKQEELYDYAADEDAWCGTGAGVANDYKFNMESHSLRHINDKLSWLRPMTAAMFCSRERIRGCSPLCNHKPGLGHNREPVRQPGFATTHTREGLLRSKAEHQLSVELAHAQGSSLSTWRWH</sequence>
<comment type="caution">
    <text evidence="1">The sequence shown here is derived from an EMBL/GenBank/DDBJ whole genome shotgun (WGS) entry which is preliminary data.</text>
</comment>
<protein>
    <submittedName>
        <fullName evidence="1">Uncharacterized protein</fullName>
    </submittedName>
</protein>
<organism evidence="1 2">
    <name type="scientific">Boeremia exigua</name>
    <dbReference type="NCBI Taxonomy" id="749465"/>
    <lineage>
        <taxon>Eukaryota</taxon>
        <taxon>Fungi</taxon>
        <taxon>Dikarya</taxon>
        <taxon>Ascomycota</taxon>
        <taxon>Pezizomycotina</taxon>
        <taxon>Dothideomycetes</taxon>
        <taxon>Pleosporomycetidae</taxon>
        <taxon>Pleosporales</taxon>
        <taxon>Pleosporineae</taxon>
        <taxon>Didymellaceae</taxon>
        <taxon>Boeremia</taxon>
    </lineage>
</organism>
<reference evidence="1" key="1">
    <citation type="submission" date="2022-11" db="EMBL/GenBank/DDBJ databases">
        <title>Genome Sequence of Boeremia exigua.</title>
        <authorList>
            <person name="Buettner E."/>
        </authorList>
    </citation>
    <scope>NUCLEOTIDE SEQUENCE</scope>
    <source>
        <strain evidence="1">CU02</strain>
    </source>
</reference>
<name>A0ACC2IDX2_9PLEO</name>